<dbReference type="PANTHER" id="PTHR33835:SF1">
    <property type="entry name" value="METALLO-BETA-LACTAMASE DOMAIN-CONTAINING PROTEIN"/>
    <property type="match status" value="1"/>
</dbReference>
<dbReference type="AlphaFoldDB" id="A0A1I3C4W4"/>
<dbReference type="PANTHER" id="PTHR33835">
    <property type="entry name" value="YALI0C07656P"/>
    <property type="match status" value="1"/>
</dbReference>
<dbReference type="STRING" id="1114924.SAMN05216258_101576"/>
<keyword evidence="2" id="KW-1185">Reference proteome</keyword>
<sequence>MLTPFGTDLWLAEGPVVEGMAGFRFPTRMALMRLGDAGLAAWSPVAPTEALLAQAEALGPVRWLIAPNALHHLFLPDWVRAFPRARVLAAPGVREKRPELVIHAVLGADPVPSAFAGALDLAPIRGNRLFTEVALFHRASRTAIFTDLLQALPPGWFRGWRGLVAKLDRMQEAEPTVPRKFRIAFRDRAAARASLAPVLAWPAERLVVAHGAPVERDAAALLQRAFGWLQEGRGR</sequence>
<accession>A0A1I3C4W4</accession>
<dbReference type="EMBL" id="FOQH01000001">
    <property type="protein sequence ID" value="SFH69443.1"/>
    <property type="molecule type" value="Genomic_DNA"/>
</dbReference>
<dbReference type="Proteomes" id="UP000199377">
    <property type="component" value="Unassembled WGS sequence"/>
</dbReference>
<evidence type="ECO:0000313" key="2">
    <source>
        <dbReference type="Proteomes" id="UP000199377"/>
    </source>
</evidence>
<dbReference type="SUPFAM" id="SSF56281">
    <property type="entry name" value="Metallo-hydrolase/oxidoreductase"/>
    <property type="match status" value="1"/>
</dbReference>
<dbReference type="OrthoDB" id="450111at2"/>
<evidence type="ECO:0008006" key="3">
    <source>
        <dbReference type="Google" id="ProtNLM"/>
    </source>
</evidence>
<dbReference type="InterPro" id="IPR025638">
    <property type="entry name" value="DUF4336"/>
</dbReference>
<proteinExistence type="predicted"/>
<protein>
    <recommendedName>
        <fullName evidence="3">DUF4336 domain-containing protein</fullName>
    </recommendedName>
</protein>
<dbReference type="InterPro" id="IPR036866">
    <property type="entry name" value="RibonucZ/Hydroxyglut_hydro"/>
</dbReference>
<evidence type="ECO:0000313" key="1">
    <source>
        <dbReference type="EMBL" id="SFH69443.1"/>
    </source>
</evidence>
<name>A0A1I3C4W4_9RHOB</name>
<dbReference type="RefSeq" id="WP_092857596.1">
    <property type="nucleotide sequence ID" value="NZ_FOQH01000001.1"/>
</dbReference>
<reference evidence="1 2" key="1">
    <citation type="submission" date="2016-10" db="EMBL/GenBank/DDBJ databases">
        <authorList>
            <person name="de Groot N.N."/>
        </authorList>
    </citation>
    <scope>NUCLEOTIDE SEQUENCE [LARGE SCALE GENOMIC DNA]</scope>
    <source>
        <strain evidence="1 2">CGMCC 1.11030</strain>
    </source>
</reference>
<gene>
    <name evidence="1" type="ORF">SAMN05216258_101576</name>
</gene>
<dbReference type="Pfam" id="PF14234">
    <property type="entry name" value="DUF4336"/>
    <property type="match status" value="1"/>
</dbReference>
<organism evidence="1 2">
    <name type="scientific">Albimonas pacifica</name>
    <dbReference type="NCBI Taxonomy" id="1114924"/>
    <lineage>
        <taxon>Bacteria</taxon>
        <taxon>Pseudomonadati</taxon>
        <taxon>Pseudomonadota</taxon>
        <taxon>Alphaproteobacteria</taxon>
        <taxon>Rhodobacterales</taxon>
        <taxon>Paracoccaceae</taxon>
        <taxon>Albimonas</taxon>
    </lineage>
</organism>